<dbReference type="PANTHER" id="PTHR12631">
    <property type="entry name" value="ALPHA-L-IDURONIDASE"/>
    <property type="match status" value="1"/>
</dbReference>
<feature type="compositionally biased region" description="Polar residues" evidence="3">
    <location>
        <begin position="36"/>
        <end position="45"/>
    </location>
</feature>
<dbReference type="Pfam" id="PF00150">
    <property type="entry name" value="Cellulase"/>
    <property type="match status" value="1"/>
</dbReference>
<dbReference type="InterPro" id="IPR017853">
    <property type="entry name" value="GH"/>
</dbReference>
<keyword evidence="1" id="KW-0378">Hydrolase</keyword>
<feature type="compositionally biased region" description="Polar residues" evidence="3">
    <location>
        <begin position="71"/>
        <end position="96"/>
    </location>
</feature>
<dbReference type="InterPro" id="IPR011964">
    <property type="entry name" value="YVTN_b-propeller_repeat"/>
</dbReference>
<organism evidence="5 6">
    <name type="scientific">Mycobacterium deserti</name>
    <dbReference type="NCBI Taxonomy" id="2978347"/>
    <lineage>
        <taxon>Bacteria</taxon>
        <taxon>Bacillati</taxon>
        <taxon>Actinomycetota</taxon>
        <taxon>Actinomycetes</taxon>
        <taxon>Mycobacteriales</taxon>
        <taxon>Mycobacteriaceae</taxon>
        <taxon>Mycobacterium</taxon>
    </lineage>
</organism>
<evidence type="ECO:0000313" key="5">
    <source>
        <dbReference type="EMBL" id="MCT7656845.1"/>
    </source>
</evidence>
<comment type="caution">
    <text evidence="5">The sequence shown here is derived from an EMBL/GenBank/DDBJ whole genome shotgun (WGS) entry which is preliminary data.</text>
</comment>
<dbReference type="InterPro" id="IPR011044">
    <property type="entry name" value="Quino_amine_DH_bsu"/>
</dbReference>
<dbReference type="NCBIfam" id="TIGR01965">
    <property type="entry name" value="VCBS_repeat"/>
    <property type="match status" value="3"/>
</dbReference>
<feature type="compositionally biased region" description="Acidic residues" evidence="3">
    <location>
        <begin position="114"/>
        <end position="140"/>
    </location>
</feature>
<dbReference type="InterPro" id="IPR018391">
    <property type="entry name" value="PQQ_b-propeller_rpt"/>
</dbReference>
<evidence type="ECO:0000256" key="2">
    <source>
        <dbReference type="ARBA" id="ARBA00023295"/>
    </source>
</evidence>
<dbReference type="Gene3D" id="2.130.10.10">
    <property type="entry name" value="YVTN repeat-like/Quinoprotein amine dehydrogenase"/>
    <property type="match status" value="2"/>
</dbReference>
<dbReference type="Gene3D" id="2.60.40.60">
    <property type="entry name" value="Cadherins"/>
    <property type="match status" value="1"/>
</dbReference>
<protein>
    <submittedName>
        <fullName evidence="5">Ig-like domain-containing protein</fullName>
    </submittedName>
</protein>
<dbReference type="PANTHER" id="PTHR12631:SF10">
    <property type="entry name" value="BETA-XYLOSIDASE-LIKE PROTEIN-RELATED"/>
    <property type="match status" value="1"/>
</dbReference>
<evidence type="ECO:0000259" key="4">
    <source>
        <dbReference type="Pfam" id="PF00150"/>
    </source>
</evidence>
<evidence type="ECO:0000313" key="6">
    <source>
        <dbReference type="Proteomes" id="UP001206639"/>
    </source>
</evidence>
<dbReference type="InterPro" id="IPR015943">
    <property type="entry name" value="WD40/YVTN_repeat-like_dom_sf"/>
</dbReference>
<dbReference type="NCBIfam" id="TIGR02276">
    <property type="entry name" value="beta_rpt_yvtn"/>
    <property type="match status" value="2"/>
</dbReference>
<dbReference type="SMART" id="SM00564">
    <property type="entry name" value="PQQ"/>
    <property type="match status" value="3"/>
</dbReference>
<sequence>MTRHGSYIGRVGVLAVALGVGFAVASPTGVAWAETTDATSPSTDGTADATKPNEAVSTAPDGDQNLAGRTPTASTETGATAPSTEPQPKSSPTAQTVEVAPGVVVSNSGGATSPDEEKDEKEDEEDEEDTSDAEDDDVDPDEKVTISDSDRAETTTTPKTPTTQTSAQTVRVAADTNASKAPDDLNIAAPKAPAIVGSRGAVSVALSAPSPQRVSTHPIASPVTAIDTMLQTVVAPILTSIFGVVPGAPTNSPLSWVLLAAARREVGAPATARITAESAPMLMSLSTADVNLPPTTAVVLGTPASATGTVTGQVVATDPEGRTLTYSVATAPSGGTLVFDNAAAKFTYTPTTAQRIAAAVTATTNDTVAMTVTVSDGINSVATVVNIPVSEAPLTKVGELGGLGDAHAVAVAGTRAYVTNKAAGTVTVIDTVTNTVIKTLAVGAKPDGIVVKPDGTQIYVISSESNTVTAVNTATGAVVKTLTVTKPSAVAISPSGQTLYVTSLDAGTLVKIPTAFWNMVSVKLPAGSRPTDILMSPDAANIYVVSANATSGGNISMIGAASYSSTLIANFPGAPTALAVSPDSSRLFVTSADGKVNAINIATKAVVGTYSVAGVPAAVTISRDGSTLFVASTTGVVSALNATTGAPLGSVATRTATTPMSIPPSITASADGSLLYVTDGDAGKMHIVSLIPANRTPQAGTPVFNPPNTTTGALTGKVGAIDPDGDVLKYTLAAAPKKGTVTVATDGTFTYTPTASARHAAAKIGATATVTTDIFTVTATDPRGAAVVASVTVNILPANKVPVASVTVNAPNTSGVVTGSVTATDADNDVRAYTTATSPTKGSVAVNPTTGAFTYTPTAVARHAAAKLDAPAATKSDTFTVKVDDGYGGVVTATVTVTISPTNAAPTTPTVTSSTNTSTGAVTGTVRFVDSDNDALTYAATPATKGAFTMAPNGNFTYQPTAASREAASAAGATAATKTDTVTVTVADGYGGTATLTLTMNIAPALGGFQAGNPTLAIGTVTGKVTGAATQTGALNYTVTTGPTKGLVKVDATTGTFVYVPNVDARYTAANTTGVDMDTFTVAVTDSAGVQASVTVSVEVAPPQANMMDQRSTTIAVTAQEMYFFTQAETETTLDLLKQAGVTDIRILVPWMGVEYTDDSWSWANVDRMVNAAAARDIEVLAVLNSPPVWASVPNVPVLAGRPADPQEFAEYAGMVATRYAGKISAYEIWNEPNYWGFWAPGPNAAQYTELLKAAYPVIKAADPNAVVVAGSVASVLDFFNITTNPVRFVEEMYAAGAAGYFDALSVHPYLYSLQFSDGTNVQNSPMDQVQDIYALMVANGDGNKKIWATEYGQPSHLVSEASQTEFIGDFLRTWRTLPYAGPAFIQTVKDNTEADANAANMGLLRTDWTPKPALGEVSAVIVENQNLRLGL</sequence>
<dbReference type="SUPFAM" id="SSF51445">
    <property type="entry name" value="(Trans)glycosidases"/>
    <property type="match status" value="1"/>
</dbReference>
<evidence type="ECO:0000256" key="3">
    <source>
        <dbReference type="SAM" id="MobiDB-lite"/>
    </source>
</evidence>
<dbReference type="InterPro" id="IPR051923">
    <property type="entry name" value="Glycosyl_Hydrolase_39"/>
</dbReference>
<keyword evidence="6" id="KW-1185">Reference proteome</keyword>
<dbReference type="InterPro" id="IPR010221">
    <property type="entry name" value="VCBS_dom"/>
</dbReference>
<proteinExistence type="predicted"/>
<name>A0ABT2M613_9MYCO</name>
<keyword evidence="2" id="KW-0326">Glycosidase</keyword>
<dbReference type="SUPFAM" id="SSF50969">
    <property type="entry name" value="YVTN repeat-like/Quinoprotein amine dehydrogenase"/>
    <property type="match status" value="1"/>
</dbReference>
<feature type="compositionally biased region" description="Low complexity" evidence="3">
    <location>
        <begin position="154"/>
        <end position="169"/>
    </location>
</feature>
<dbReference type="RefSeq" id="WP_260990940.1">
    <property type="nucleotide sequence ID" value="NZ_JAODWD010000001.1"/>
</dbReference>
<feature type="region of interest" description="Disordered" evidence="3">
    <location>
        <begin position="35"/>
        <end position="171"/>
    </location>
</feature>
<dbReference type="Gene3D" id="3.20.20.80">
    <property type="entry name" value="Glycosidases"/>
    <property type="match status" value="1"/>
</dbReference>
<dbReference type="InterPro" id="IPR001547">
    <property type="entry name" value="Glyco_hydro_5"/>
</dbReference>
<evidence type="ECO:0000256" key="1">
    <source>
        <dbReference type="ARBA" id="ARBA00022801"/>
    </source>
</evidence>
<reference evidence="6" key="1">
    <citation type="submission" date="2023-07" db="EMBL/GenBank/DDBJ databases">
        <authorList>
            <person name="Deng Y."/>
            <person name="Zhang Y.-Q."/>
        </authorList>
    </citation>
    <scope>NUCLEOTIDE SEQUENCE [LARGE SCALE GENOMIC DNA]</scope>
    <source>
        <strain evidence="6">CPCC 205710</strain>
    </source>
</reference>
<dbReference type="Proteomes" id="UP001206639">
    <property type="component" value="Unassembled WGS sequence"/>
</dbReference>
<dbReference type="Pfam" id="PF17963">
    <property type="entry name" value="Big_9"/>
    <property type="match status" value="3"/>
</dbReference>
<feature type="compositionally biased region" description="Basic and acidic residues" evidence="3">
    <location>
        <begin position="141"/>
        <end position="153"/>
    </location>
</feature>
<gene>
    <name evidence="5" type="ORF">N4S67_00250</name>
</gene>
<accession>A0ABT2M613</accession>
<feature type="domain" description="Glycoside hydrolase family 5" evidence="4">
    <location>
        <begin position="1110"/>
        <end position="1355"/>
    </location>
</feature>
<dbReference type="EMBL" id="JAODWD010000001">
    <property type="protein sequence ID" value="MCT7656845.1"/>
    <property type="molecule type" value="Genomic_DNA"/>
</dbReference>